<keyword evidence="3" id="KW-1185">Reference proteome</keyword>
<evidence type="ECO:0000313" key="2">
    <source>
        <dbReference type="EMBL" id="PIO60447.1"/>
    </source>
</evidence>
<dbReference type="EMBL" id="KZ355449">
    <property type="protein sequence ID" value="PIO60447.1"/>
    <property type="molecule type" value="Genomic_DNA"/>
</dbReference>
<sequence>MGLELDHEIQTREKLVLAVQRFKDATGVSGDYEPGDSPDQEYRGVYKNDVGPKYSRFPDDAGGVQSYENGFYQAQ</sequence>
<feature type="compositionally biased region" description="Polar residues" evidence="1">
    <location>
        <begin position="66"/>
        <end position="75"/>
    </location>
</feature>
<accession>A0A2G9TR84</accession>
<protein>
    <submittedName>
        <fullName evidence="2">Uncharacterized protein</fullName>
    </submittedName>
</protein>
<feature type="region of interest" description="Disordered" evidence="1">
    <location>
        <begin position="56"/>
        <end position="75"/>
    </location>
</feature>
<reference evidence="2 3" key="1">
    <citation type="submission" date="2015-09" db="EMBL/GenBank/DDBJ databases">
        <title>Draft genome of the parasitic nematode Teladorsagia circumcincta isolate WARC Sus (inbred).</title>
        <authorList>
            <person name="Mitreva M."/>
        </authorList>
    </citation>
    <scope>NUCLEOTIDE SEQUENCE [LARGE SCALE GENOMIC DNA]</scope>
    <source>
        <strain evidence="2 3">S</strain>
    </source>
</reference>
<name>A0A2G9TR84_TELCI</name>
<organism evidence="2 3">
    <name type="scientific">Teladorsagia circumcincta</name>
    <name type="common">Brown stomach worm</name>
    <name type="synonym">Ostertagia circumcincta</name>
    <dbReference type="NCBI Taxonomy" id="45464"/>
    <lineage>
        <taxon>Eukaryota</taxon>
        <taxon>Metazoa</taxon>
        <taxon>Ecdysozoa</taxon>
        <taxon>Nematoda</taxon>
        <taxon>Chromadorea</taxon>
        <taxon>Rhabditida</taxon>
        <taxon>Rhabditina</taxon>
        <taxon>Rhabditomorpha</taxon>
        <taxon>Strongyloidea</taxon>
        <taxon>Trichostrongylidae</taxon>
        <taxon>Teladorsagia</taxon>
    </lineage>
</organism>
<dbReference type="AlphaFoldDB" id="A0A2G9TR84"/>
<dbReference type="Proteomes" id="UP000230423">
    <property type="component" value="Unassembled WGS sequence"/>
</dbReference>
<gene>
    <name evidence="2" type="ORF">TELCIR_18055</name>
</gene>
<proteinExistence type="predicted"/>
<evidence type="ECO:0000256" key="1">
    <source>
        <dbReference type="SAM" id="MobiDB-lite"/>
    </source>
</evidence>
<evidence type="ECO:0000313" key="3">
    <source>
        <dbReference type="Proteomes" id="UP000230423"/>
    </source>
</evidence>